<dbReference type="EMBL" id="WWCJ01000008">
    <property type="protein sequence ID" value="MYN02934.1"/>
    <property type="molecule type" value="Genomic_DNA"/>
</dbReference>
<accession>A0A6N9HHA4</accession>
<name>A0A6N9HHA4_9BURK</name>
<comment type="caution">
    <text evidence="2">The sequence shown here is derived from an EMBL/GenBank/DDBJ whole genome shotgun (WGS) entry which is preliminary data.</text>
</comment>
<reference evidence="2 3" key="1">
    <citation type="submission" date="2019-12" db="EMBL/GenBank/DDBJ databases">
        <title>Novel species isolated from a subtropical stream in China.</title>
        <authorList>
            <person name="Lu H."/>
        </authorList>
    </citation>
    <scope>NUCLEOTIDE SEQUENCE [LARGE SCALE GENOMIC DNA]</scope>
    <source>
        <strain evidence="2 3">DS3</strain>
    </source>
</reference>
<keyword evidence="3" id="KW-1185">Reference proteome</keyword>
<evidence type="ECO:0000313" key="2">
    <source>
        <dbReference type="EMBL" id="MYN02934.1"/>
    </source>
</evidence>
<keyword evidence="1" id="KW-0732">Signal</keyword>
<organism evidence="2 3">
    <name type="scientific">Pseudoduganella guangdongensis</name>
    <dbReference type="NCBI Taxonomy" id="2692179"/>
    <lineage>
        <taxon>Bacteria</taxon>
        <taxon>Pseudomonadati</taxon>
        <taxon>Pseudomonadota</taxon>
        <taxon>Betaproteobacteria</taxon>
        <taxon>Burkholderiales</taxon>
        <taxon>Oxalobacteraceae</taxon>
        <taxon>Telluria group</taxon>
        <taxon>Pseudoduganella</taxon>
    </lineage>
</organism>
<dbReference type="RefSeq" id="WP_161025920.1">
    <property type="nucleotide sequence ID" value="NZ_WWCJ01000008.1"/>
</dbReference>
<dbReference type="AlphaFoldDB" id="A0A6N9HHA4"/>
<feature type="signal peptide" evidence="1">
    <location>
        <begin position="1"/>
        <end position="22"/>
    </location>
</feature>
<sequence length="76" mass="8145">MSFARTSGAVLLTALASAHTFAADPNQVEADAFATRHAERCMLHHDNPAMCAMLTVQLASHLYGMAFADQVAQALR</sequence>
<dbReference type="Proteomes" id="UP000448575">
    <property type="component" value="Unassembled WGS sequence"/>
</dbReference>
<protein>
    <submittedName>
        <fullName evidence="2">Uncharacterized protein</fullName>
    </submittedName>
</protein>
<feature type="chain" id="PRO_5027039505" evidence="1">
    <location>
        <begin position="23"/>
        <end position="76"/>
    </location>
</feature>
<evidence type="ECO:0000256" key="1">
    <source>
        <dbReference type="SAM" id="SignalP"/>
    </source>
</evidence>
<evidence type="ECO:0000313" key="3">
    <source>
        <dbReference type="Proteomes" id="UP000448575"/>
    </source>
</evidence>
<gene>
    <name evidence="2" type="ORF">GTP41_12565</name>
</gene>
<proteinExistence type="predicted"/>